<protein>
    <submittedName>
        <fullName evidence="2">Uncharacterized protein LOC136088230</fullName>
    </submittedName>
</protein>
<accession>A0ABM4D163</accession>
<organism evidence="1 2">
    <name type="scientific">Hydra vulgaris</name>
    <name type="common">Hydra</name>
    <name type="synonym">Hydra attenuata</name>
    <dbReference type="NCBI Taxonomy" id="6087"/>
    <lineage>
        <taxon>Eukaryota</taxon>
        <taxon>Metazoa</taxon>
        <taxon>Cnidaria</taxon>
        <taxon>Hydrozoa</taxon>
        <taxon>Hydroidolina</taxon>
        <taxon>Anthoathecata</taxon>
        <taxon>Aplanulata</taxon>
        <taxon>Hydridae</taxon>
        <taxon>Hydra</taxon>
    </lineage>
</organism>
<dbReference type="RefSeq" id="XP_065667985.1">
    <property type="nucleotide sequence ID" value="XM_065811913.1"/>
</dbReference>
<name>A0ABM4D163_HYDVU</name>
<reference evidence="2" key="1">
    <citation type="submission" date="2025-08" db="UniProtKB">
        <authorList>
            <consortium name="RefSeq"/>
        </authorList>
    </citation>
    <scope>IDENTIFICATION</scope>
</reference>
<evidence type="ECO:0000313" key="1">
    <source>
        <dbReference type="Proteomes" id="UP001652625"/>
    </source>
</evidence>
<dbReference type="PANTHER" id="PTHR45749:SF33">
    <property type="entry name" value="ZINC FINGER MYM-TYPE PROTEIN 1"/>
    <property type="match status" value="1"/>
</dbReference>
<proteinExistence type="predicted"/>
<sequence>MSKAKYYALMVDATPDVSHLEKWEAIAVMILNTLIEHQIDLNDCRGQRFDGGSNMSGIRKRVRAFFNIFSSSPQRWEILKSNTGMSIHLMSRTRWSARTECVKPIALETPEVIISIEFMLINFANLSAETRAELEGIKNYLKSFEATIVSIIWLKILTKLNNVNLILKNCEITVSTELLNFKSLLKDLEKIGDSWDLILNEVKTAAENCGLVSTFKESHNRKHNIKK</sequence>
<keyword evidence="1" id="KW-1185">Reference proteome</keyword>
<dbReference type="Proteomes" id="UP001652625">
    <property type="component" value="Chromosome 12"/>
</dbReference>
<dbReference type="GeneID" id="136088230"/>
<gene>
    <name evidence="2" type="primary">LOC136088230</name>
</gene>
<dbReference type="PANTHER" id="PTHR45749">
    <property type="match status" value="1"/>
</dbReference>
<evidence type="ECO:0000313" key="2">
    <source>
        <dbReference type="RefSeq" id="XP_065667985.1"/>
    </source>
</evidence>